<dbReference type="PROSITE" id="PS50011">
    <property type="entry name" value="PROTEIN_KINASE_DOM"/>
    <property type="match status" value="1"/>
</dbReference>
<reference evidence="26" key="1">
    <citation type="journal article" date="2009" name="PLoS Genet.">
        <title>Sequencing, mapping, and analysis of 27,455 maize full-length cDNAs.</title>
        <authorList>
            <person name="Soderlund C."/>
            <person name="Descour A."/>
            <person name="Kudrna D."/>
            <person name="Bomhoff M."/>
            <person name="Boyd L."/>
            <person name="Currie J."/>
            <person name="Angelova A."/>
            <person name="Collura K."/>
            <person name="Wissotski M."/>
            <person name="Ashley E."/>
            <person name="Morrow D."/>
            <person name="Fernandes J."/>
            <person name="Walbot V."/>
            <person name="Yu Y."/>
        </authorList>
    </citation>
    <scope>NUCLEOTIDE SEQUENCE</scope>
    <source>
        <strain evidence="26">B73</strain>
    </source>
</reference>
<evidence type="ECO:0000256" key="5">
    <source>
        <dbReference type="ARBA" id="ARBA00022679"/>
    </source>
</evidence>
<comment type="catalytic activity">
    <reaction evidence="17 18">
        <text>L-seryl-[protein] + ATP = O-phospho-L-seryl-[protein] + ADP + H(+)</text>
        <dbReference type="Rhea" id="RHEA:17989"/>
        <dbReference type="Rhea" id="RHEA-COMP:9863"/>
        <dbReference type="Rhea" id="RHEA-COMP:11604"/>
        <dbReference type="ChEBI" id="CHEBI:15378"/>
        <dbReference type="ChEBI" id="CHEBI:29999"/>
        <dbReference type="ChEBI" id="CHEBI:30616"/>
        <dbReference type="ChEBI" id="CHEBI:83421"/>
        <dbReference type="ChEBI" id="CHEBI:456216"/>
        <dbReference type="EC" id="2.7.11.1"/>
    </reaction>
</comment>
<gene>
    <name evidence="28" type="primary">LOC100382315</name>
    <name evidence="27" type="ORF">ZEAMMB73_Zm00001d043252</name>
</gene>
<comment type="similarity">
    <text evidence="18">Belongs to the protein kinase superfamily. Ser/Thr protein kinase family.</text>
</comment>
<dbReference type="InterPro" id="IPR003609">
    <property type="entry name" value="Pan_app"/>
</dbReference>
<dbReference type="Gene3D" id="1.10.510.10">
    <property type="entry name" value="Transferase(Phosphotransferase) domain 1"/>
    <property type="match status" value="1"/>
</dbReference>
<evidence type="ECO:0007829" key="30">
    <source>
        <dbReference type="PeptideAtlas" id="C0P6F5"/>
    </source>
</evidence>
<organism evidence="26">
    <name type="scientific">Zea mays</name>
    <name type="common">Maize</name>
    <dbReference type="NCBI Taxonomy" id="4577"/>
    <lineage>
        <taxon>Eukaryota</taxon>
        <taxon>Viridiplantae</taxon>
        <taxon>Streptophyta</taxon>
        <taxon>Embryophyta</taxon>
        <taxon>Tracheophyta</taxon>
        <taxon>Spermatophyta</taxon>
        <taxon>Magnoliopsida</taxon>
        <taxon>Liliopsida</taxon>
        <taxon>Poales</taxon>
        <taxon>Poaceae</taxon>
        <taxon>PACMAD clade</taxon>
        <taxon>Panicoideae</taxon>
        <taxon>Andropogonodae</taxon>
        <taxon>Andropogoneae</taxon>
        <taxon>Tripsacinae</taxon>
        <taxon>Zea</taxon>
    </lineage>
</organism>
<evidence type="ECO:0000256" key="2">
    <source>
        <dbReference type="ARBA" id="ARBA00022475"/>
    </source>
</evidence>
<dbReference type="PROSITE" id="PS50948">
    <property type="entry name" value="PAN"/>
    <property type="match status" value="1"/>
</dbReference>
<evidence type="ECO:0000259" key="25">
    <source>
        <dbReference type="PROSITE" id="PS50948"/>
    </source>
</evidence>
<evidence type="ECO:0000256" key="7">
    <source>
        <dbReference type="ARBA" id="ARBA00022729"/>
    </source>
</evidence>
<dbReference type="OrthoDB" id="741567at2759"/>
<evidence type="ECO:0000256" key="14">
    <source>
        <dbReference type="ARBA" id="ARBA00023170"/>
    </source>
</evidence>
<evidence type="ECO:0000313" key="29">
    <source>
        <dbReference type="Proteomes" id="UP000007305"/>
    </source>
</evidence>
<feature type="domain" description="EGF-like" evidence="23">
    <location>
        <begin position="319"/>
        <end position="355"/>
    </location>
</feature>
<evidence type="ECO:0000259" key="24">
    <source>
        <dbReference type="PROSITE" id="PS50927"/>
    </source>
</evidence>
<dbReference type="PROSITE" id="PS00108">
    <property type="entry name" value="PROTEIN_KINASE_ST"/>
    <property type="match status" value="1"/>
</dbReference>
<evidence type="ECO:0000313" key="27">
    <source>
        <dbReference type="EMBL" id="ONM37284.1"/>
    </source>
</evidence>
<dbReference type="SMR" id="C0P6F5"/>
<dbReference type="EnsemblPlants" id="Zm00001eb151300_T004">
    <property type="protein sequence ID" value="Zm00001eb151300_P004"/>
    <property type="gene ID" value="Zm00001eb151300"/>
</dbReference>
<evidence type="ECO:0000256" key="18">
    <source>
        <dbReference type="PIRNR" id="PIRNR000641"/>
    </source>
</evidence>
<reference evidence="28" key="3">
    <citation type="submission" date="2019-07" db="EMBL/GenBank/DDBJ databases">
        <authorList>
            <person name="Seetharam A."/>
            <person name="Woodhouse M."/>
            <person name="Cannon E."/>
        </authorList>
    </citation>
    <scope>NUCLEOTIDE SEQUENCE [LARGE SCALE GENOMIC DNA]</scope>
    <source>
        <strain evidence="28">cv. B73</strain>
    </source>
</reference>
<dbReference type="InterPro" id="IPR000719">
    <property type="entry name" value="Prot_kinase_dom"/>
</dbReference>
<evidence type="ECO:0000259" key="22">
    <source>
        <dbReference type="PROSITE" id="PS50011"/>
    </source>
</evidence>
<evidence type="ECO:0000256" key="4">
    <source>
        <dbReference type="ARBA" id="ARBA00022536"/>
    </source>
</evidence>
<dbReference type="Pfam" id="PF08276">
    <property type="entry name" value="PAN_2"/>
    <property type="match status" value="1"/>
</dbReference>
<dbReference type="EMBL" id="CM007649">
    <property type="protein sequence ID" value="ONM37287.1"/>
    <property type="molecule type" value="Genomic_DNA"/>
</dbReference>
<dbReference type="PIRSF" id="PIRSF000641">
    <property type="entry name" value="SRK"/>
    <property type="match status" value="1"/>
</dbReference>
<keyword evidence="11 20" id="KW-1133">Transmembrane helix</keyword>
<dbReference type="KEGG" id="zma:100382315"/>
<sequence>MRDATRGTHAAAEALAARRPRRAMASPLLCGCALLLYLLGHLATCHAARDTITPSSPLAANETLVSGGDGNFALGFFTPPGANSTYLGVWYNKVSLRTVVWVANREAPIAGAVGDNPGATLSVSGGGTLAIAAGNGTVVWSVRSASSRRLASPAAQILDNGNLVLKDGAGGGGAVAWEGFDYPTDTLLPEMKLGIDYVKGKNRTLTSWKSPSDPSTGPVAMVMDTTGDPQVFIWNGGEKVWRSGPWDGVQFTGVPDTATYSGFTFSFINSAQEVTYSFQVHNASIISHLGVVSSGNYGLLQRSTWVEAARAWNLYWYAPKDQCDAVSPCGANGVCDTNNMPVCSCLRGFTPRTPAAWALRDGRDGCVRSTPLDCRRNGTTSTTDGFVAVRHAKVPDTERSAVDWSLTLEQCRQACLRNCSCTAYASANVSSGGGGRGGGAGGGSGCVMWTTGLTDLRVYPDFGQDLFVRLAASDLDVLEGRSRAARIRIAVGVSVSLLALLLAVAGLLIWLRKRRLTRTAGSSKWSGSRSTGRRYEGSSHGDDLELPIFDLGTIAAATDGFSINNKLGEGGFGPVYKGKLEDGMEIAVKTLSKTSAQGLDEFKNEVLLIAKLQHRNLVRLLGCSISGQERMLVYEYMANKSLDFFLFEKDTVVLDWQVRYRIIEGITRGLLYLHQDSRYRIIHRDLKAANVLLDKEMTPKISDFGMARIFGNEETEINTLKVVGTYGYMSPEYAMDGIFSVKSDVFSYGVLLLEIVSGRRNRGVYSSSNNQSLLGHAWSLWNEEKSIELADERMNGQFNSDEVQKCVRVGLLCVQENPDDRPLMSQVLLMLASPDAASLPTPKQPGFAARRVLMETDTSSTKPDCSVFDSATTIMLEGR</sequence>
<dbReference type="SUPFAM" id="SSF51110">
    <property type="entry name" value="alpha-D-mannose-specific plant lectins"/>
    <property type="match status" value="1"/>
</dbReference>
<dbReference type="Pfam" id="PF00954">
    <property type="entry name" value="S_locus_glycop"/>
    <property type="match status" value="1"/>
</dbReference>
<dbReference type="PANTHER" id="PTHR27002">
    <property type="entry name" value="RECEPTOR-LIKE SERINE/THREONINE-PROTEIN KINASE SD1-8"/>
    <property type="match status" value="1"/>
</dbReference>
<evidence type="ECO:0000256" key="20">
    <source>
        <dbReference type="SAM" id="Phobius"/>
    </source>
</evidence>
<evidence type="ECO:0000256" key="3">
    <source>
        <dbReference type="ARBA" id="ARBA00022527"/>
    </source>
</evidence>
<evidence type="ECO:0000256" key="12">
    <source>
        <dbReference type="ARBA" id="ARBA00023136"/>
    </source>
</evidence>
<dbReference type="InterPro" id="IPR008271">
    <property type="entry name" value="Ser/Thr_kinase_AS"/>
</dbReference>
<keyword evidence="6 20" id="KW-0812">Transmembrane</keyword>
<dbReference type="EC" id="2.7.11.1" evidence="18"/>
<evidence type="ECO:0000256" key="13">
    <source>
        <dbReference type="ARBA" id="ARBA00023157"/>
    </source>
</evidence>
<evidence type="ECO:0000259" key="23">
    <source>
        <dbReference type="PROSITE" id="PS50026"/>
    </source>
</evidence>
<dbReference type="GO" id="GO:0006955">
    <property type="term" value="P:immune response"/>
    <property type="evidence" value="ECO:0000318"/>
    <property type="project" value="GO_Central"/>
</dbReference>
<dbReference type="CDD" id="cd00054">
    <property type="entry name" value="EGF_CA"/>
    <property type="match status" value="1"/>
</dbReference>
<keyword evidence="7 21" id="KW-0732">Signal</keyword>
<dbReference type="AlphaFoldDB" id="C0P6F5"/>
<keyword evidence="29" id="KW-1185">Reference proteome</keyword>
<dbReference type="SMART" id="SM00220">
    <property type="entry name" value="S_TKc"/>
    <property type="match status" value="1"/>
</dbReference>
<dbReference type="Proteomes" id="UP000007305">
    <property type="component" value="Chromosome 3"/>
</dbReference>
<evidence type="ECO:0000256" key="10">
    <source>
        <dbReference type="ARBA" id="ARBA00022840"/>
    </source>
</evidence>
<dbReference type="FunFam" id="3.30.200.20:FF:000145">
    <property type="entry name" value="receptor-like serine/threonine-protein kinase SD1-8"/>
    <property type="match status" value="1"/>
</dbReference>
<evidence type="ECO:0000313" key="26">
    <source>
        <dbReference type="EMBL" id="ACN28571.1"/>
    </source>
</evidence>
<dbReference type="HOGENOM" id="CLU_000288_116_5_1"/>
<dbReference type="InterPro" id="IPR000858">
    <property type="entry name" value="S_locus_glycoprot_dom"/>
</dbReference>
<dbReference type="CDD" id="cd14066">
    <property type="entry name" value="STKc_IRAK"/>
    <property type="match status" value="1"/>
</dbReference>
<keyword evidence="12 20" id="KW-0472">Membrane</keyword>
<dbReference type="GO" id="GO:0005886">
    <property type="term" value="C:plasma membrane"/>
    <property type="evidence" value="ECO:0000318"/>
    <property type="project" value="GO_Central"/>
</dbReference>
<feature type="chain" id="PRO_5011204229" description="Receptor-like serine/threonine-protein kinase" evidence="21">
    <location>
        <begin position="48"/>
        <end position="879"/>
    </location>
</feature>
<dbReference type="GO" id="GO:0007165">
    <property type="term" value="P:signal transduction"/>
    <property type="evidence" value="ECO:0000318"/>
    <property type="project" value="GO_Central"/>
</dbReference>
<dbReference type="EMBL" id="BT063874">
    <property type="protein sequence ID" value="ACN28571.1"/>
    <property type="molecule type" value="mRNA"/>
</dbReference>
<reference evidence="28" key="4">
    <citation type="submission" date="2021-05" db="UniProtKB">
        <authorList>
            <consortium name="EnsemblPlants"/>
        </authorList>
    </citation>
    <scope>IDENTIFICATION</scope>
    <source>
        <strain evidence="28">cv. B73</strain>
    </source>
</reference>
<dbReference type="GO" id="GO:0048544">
    <property type="term" value="P:recognition of pollen"/>
    <property type="evidence" value="ECO:0007669"/>
    <property type="project" value="InterPro"/>
</dbReference>
<dbReference type="Gramene" id="Zm00001eb151300_T004">
    <property type="protein sequence ID" value="Zm00001eb151300_P004"/>
    <property type="gene ID" value="Zm00001eb151300"/>
</dbReference>
<dbReference type="Pfam" id="PF07714">
    <property type="entry name" value="PK_Tyr_Ser-Thr"/>
    <property type="match status" value="1"/>
</dbReference>
<dbReference type="FunFam" id="2.90.10.10:FF:000012">
    <property type="entry name" value="Serine/threonine-protein kinase"/>
    <property type="match status" value="1"/>
</dbReference>
<dbReference type="InterPro" id="IPR011009">
    <property type="entry name" value="Kinase-like_dom_sf"/>
</dbReference>
<dbReference type="InterPro" id="IPR001245">
    <property type="entry name" value="Ser-Thr/Tyr_kinase_cat_dom"/>
</dbReference>
<dbReference type="CDD" id="cd01098">
    <property type="entry name" value="PAN_AP_plant"/>
    <property type="match status" value="1"/>
</dbReference>
<feature type="transmembrane region" description="Helical" evidence="20">
    <location>
        <begin position="489"/>
        <end position="511"/>
    </location>
</feature>
<keyword evidence="14" id="KW-0675">Receptor</keyword>
<dbReference type="GO" id="GO:0004674">
    <property type="term" value="F:protein serine/threonine kinase activity"/>
    <property type="evidence" value="ECO:0000318"/>
    <property type="project" value="GO_Central"/>
</dbReference>
<dbReference type="PROSITE" id="PS50927">
    <property type="entry name" value="BULB_LECTIN"/>
    <property type="match status" value="1"/>
</dbReference>
<dbReference type="Gene3D" id="3.30.200.20">
    <property type="entry name" value="Phosphorylase Kinase, domain 1"/>
    <property type="match status" value="1"/>
</dbReference>
<dbReference type="PaxDb" id="4577-GRMZM2G322723_P02"/>
<dbReference type="SMART" id="SM00473">
    <property type="entry name" value="PAN_AP"/>
    <property type="match status" value="1"/>
</dbReference>
<evidence type="ECO:0000256" key="15">
    <source>
        <dbReference type="ARBA" id="ARBA00023180"/>
    </source>
</evidence>
<dbReference type="Gene3D" id="2.90.10.10">
    <property type="entry name" value="Bulb-type lectin domain"/>
    <property type="match status" value="1"/>
</dbReference>
<dbReference type="EMBL" id="CM007649">
    <property type="protein sequence ID" value="ONM37284.1"/>
    <property type="molecule type" value="Genomic_DNA"/>
</dbReference>
<feature type="signal peptide" evidence="21">
    <location>
        <begin position="1"/>
        <end position="47"/>
    </location>
</feature>
<evidence type="ECO:0000256" key="16">
    <source>
        <dbReference type="ARBA" id="ARBA00047899"/>
    </source>
</evidence>
<dbReference type="eggNOG" id="ENOG502QQQ3">
    <property type="taxonomic scope" value="Eukaryota"/>
</dbReference>
<keyword evidence="5 18" id="KW-0808">Transferase</keyword>
<keyword evidence="13" id="KW-1015">Disulfide bond</keyword>
<dbReference type="SMART" id="SM00108">
    <property type="entry name" value="B_lectin"/>
    <property type="match status" value="1"/>
</dbReference>
<comment type="subcellular location">
    <subcellularLocation>
        <location evidence="1">Cell membrane</location>
        <topology evidence="1">Single-pass type I membrane protein</topology>
    </subcellularLocation>
</comment>
<feature type="domain" description="Bulb-type lectin" evidence="24">
    <location>
        <begin position="49"/>
        <end position="178"/>
    </location>
</feature>
<evidence type="ECO:0000256" key="17">
    <source>
        <dbReference type="ARBA" id="ARBA00048679"/>
    </source>
</evidence>
<dbReference type="Pfam" id="PF01453">
    <property type="entry name" value="B_lectin"/>
    <property type="match status" value="1"/>
</dbReference>
<reference evidence="27 29" key="2">
    <citation type="submission" date="2015-12" db="EMBL/GenBank/DDBJ databases">
        <title>Update maize B73 reference genome by single molecule sequencing technologies.</title>
        <authorList>
            <consortium name="Maize Genome Sequencing Project"/>
            <person name="Ware D."/>
        </authorList>
    </citation>
    <scope>NUCLEOTIDE SEQUENCE [LARGE SCALE GENOMIC DNA]</scope>
    <source>
        <strain evidence="29">cv. B73</strain>
        <tissue evidence="27">Seedling</tissue>
    </source>
</reference>
<evidence type="ECO:0000256" key="11">
    <source>
        <dbReference type="ARBA" id="ARBA00022989"/>
    </source>
</evidence>
<evidence type="ECO:0000256" key="8">
    <source>
        <dbReference type="ARBA" id="ARBA00022741"/>
    </source>
</evidence>
<keyword evidence="15" id="KW-0325">Glycoprotein</keyword>
<evidence type="ECO:0000256" key="6">
    <source>
        <dbReference type="ARBA" id="ARBA00022692"/>
    </source>
</evidence>
<keyword evidence="4 19" id="KW-0245">EGF-like domain</keyword>
<keyword evidence="30" id="KW-1267">Proteomics identification</keyword>
<name>C0P6F5_MAIZE</name>
<dbReference type="GeneID" id="100382315"/>
<evidence type="ECO:0000256" key="1">
    <source>
        <dbReference type="ARBA" id="ARBA00004251"/>
    </source>
</evidence>
<evidence type="ECO:0000256" key="21">
    <source>
        <dbReference type="SAM" id="SignalP"/>
    </source>
</evidence>
<accession>C0P6F5</accession>
<dbReference type="RefSeq" id="NP_001168535.1">
    <property type="nucleotide sequence ID" value="NM_001175064.1"/>
</dbReference>
<keyword evidence="8 18" id="KW-0547">Nucleotide-binding</keyword>
<feature type="domain" description="Protein kinase" evidence="22">
    <location>
        <begin position="561"/>
        <end position="847"/>
    </location>
</feature>
<proteinExistence type="evidence at protein level"/>
<dbReference type="InterPro" id="IPR001480">
    <property type="entry name" value="Bulb-type_lectin_dom"/>
</dbReference>
<keyword evidence="2" id="KW-1003">Cell membrane</keyword>
<keyword evidence="9 18" id="KW-0418">Kinase</keyword>
<dbReference type="PANTHER" id="PTHR27002:SF907">
    <property type="entry name" value="RECEPTOR-LIKE SERINE_THREONINE-PROTEIN KINASE"/>
    <property type="match status" value="1"/>
</dbReference>
<evidence type="ECO:0000256" key="19">
    <source>
        <dbReference type="PROSITE-ProRule" id="PRU00076"/>
    </source>
</evidence>
<keyword evidence="10 18" id="KW-0067">ATP-binding</keyword>
<dbReference type="ExpressionAtlas" id="C0P6F5">
    <property type="expression patterns" value="baseline and differential"/>
</dbReference>
<dbReference type="InterPro" id="IPR024171">
    <property type="entry name" value="SRK-like_kinase"/>
</dbReference>
<dbReference type="PROSITE" id="PS50026">
    <property type="entry name" value="EGF_3"/>
    <property type="match status" value="1"/>
</dbReference>
<feature type="domain" description="Apple" evidence="25">
    <location>
        <begin position="374"/>
        <end position="471"/>
    </location>
</feature>
<evidence type="ECO:0000256" key="9">
    <source>
        <dbReference type="ARBA" id="ARBA00022777"/>
    </source>
</evidence>
<evidence type="ECO:0000313" key="28">
    <source>
        <dbReference type="EnsemblPlants" id="Zm00001eb151300_P004"/>
    </source>
</evidence>
<protein>
    <recommendedName>
        <fullName evidence="18">Receptor-like serine/threonine-protein kinase</fullName>
        <ecNumber evidence="18">2.7.11.1</ecNumber>
    </recommendedName>
</protein>
<dbReference type="GO" id="GO:0005524">
    <property type="term" value="F:ATP binding"/>
    <property type="evidence" value="ECO:0007669"/>
    <property type="project" value="UniProtKB-KW"/>
</dbReference>
<dbReference type="GO" id="GO:0051707">
    <property type="term" value="P:response to other organism"/>
    <property type="evidence" value="ECO:0007669"/>
    <property type="project" value="UniProtKB-ARBA"/>
</dbReference>
<comment type="caution">
    <text evidence="19">Lacks conserved residue(s) required for the propagation of feature annotation.</text>
</comment>
<dbReference type="InterPro" id="IPR036426">
    <property type="entry name" value="Bulb-type_lectin_dom_sf"/>
</dbReference>
<dbReference type="CDD" id="cd00028">
    <property type="entry name" value="B_lectin"/>
    <property type="match status" value="1"/>
</dbReference>
<dbReference type="InterPro" id="IPR000742">
    <property type="entry name" value="EGF"/>
</dbReference>
<dbReference type="SUPFAM" id="SSF56112">
    <property type="entry name" value="Protein kinase-like (PK-like)"/>
    <property type="match status" value="1"/>
</dbReference>
<keyword evidence="3 18" id="KW-0723">Serine/threonine-protein kinase</keyword>
<dbReference type="FunFam" id="1.10.510.10:FF:000060">
    <property type="entry name" value="G-type lectin S-receptor-like serine/threonine-protein kinase"/>
    <property type="match status" value="1"/>
</dbReference>
<comment type="catalytic activity">
    <reaction evidence="16 18">
        <text>L-threonyl-[protein] + ATP = O-phospho-L-threonyl-[protein] + ADP + H(+)</text>
        <dbReference type="Rhea" id="RHEA:46608"/>
        <dbReference type="Rhea" id="RHEA-COMP:11060"/>
        <dbReference type="Rhea" id="RHEA-COMP:11605"/>
        <dbReference type="ChEBI" id="CHEBI:15378"/>
        <dbReference type="ChEBI" id="CHEBI:30013"/>
        <dbReference type="ChEBI" id="CHEBI:30616"/>
        <dbReference type="ChEBI" id="CHEBI:61977"/>
        <dbReference type="ChEBI" id="CHEBI:456216"/>
        <dbReference type="EC" id="2.7.11.1"/>
    </reaction>
</comment>